<evidence type="ECO:0000259" key="5">
    <source>
        <dbReference type="Pfam" id="PF01494"/>
    </source>
</evidence>
<proteinExistence type="predicted"/>
<dbReference type="Pfam" id="PF01494">
    <property type="entry name" value="FAD_binding_3"/>
    <property type="match status" value="1"/>
</dbReference>
<dbReference type="PANTHER" id="PTHR47178">
    <property type="entry name" value="MONOOXYGENASE, FAD-BINDING"/>
    <property type="match status" value="1"/>
</dbReference>
<dbReference type="InterPro" id="IPR036188">
    <property type="entry name" value="FAD/NAD-bd_sf"/>
</dbReference>
<evidence type="ECO:0000256" key="4">
    <source>
        <dbReference type="ARBA" id="ARBA00023033"/>
    </source>
</evidence>
<keyword evidence="4" id="KW-0503">Monooxygenase</keyword>
<evidence type="ECO:0000256" key="3">
    <source>
        <dbReference type="ARBA" id="ARBA00023002"/>
    </source>
</evidence>
<protein>
    <recommendedName>
        <fullName evidence="5">FAD-binding domain-containing protein</fullName>
    </recommendedName>
</protein>
<keyword evidence="2" id="KW-0274">FAD</keyword>
<dbReference type="EMBL" id="CABVGP010000002">
    <property type="protein sequence ID" value="VVJ21943.1"/>
    <property type="molecule type" value="Genomic_DNA"/>
</dbReference>
<evidence type="ECO:0000256" key="2">
    <source>
        <dbReference type="ARBA" id="ARBA00022827"/>
    </source>
</evidence>
<reference evidence="6 7" key="1">
    <citation type="submission" date="2019-09" db="EMBL/GenBank/DDBJ databases">
        <authorList>
            <person name="Leyn A S."/>
        </authorList>
    </citation>
    <scope>NUCLEOTIDE SEQUENCE [LARGE SCALE GENOMIC DNA]</scope>
    <source>
        <strain evidence="6">AA231_1</strain>
    </source>
</reference>
<dbReference type="GO" id="GO:0004497">
    <property type="term" value="F:monooxygenase activity"/>
    <property type="evidence" value="ECO:0007669"/>
    <property type="project" value="UniProtKB-KW"/>
</dbReference>
<name>A0A6I8M325_9PSEU</name>
<keyword evidence="3" id="KW-0560">Oxidoreductase</keyword>
<dbReference type="PANTHER" id="PTHR47178:SF5">
    <property type="entry name" value="FAD-BINDING DOMAIN-CONTAINING PROTEIN"/>
    <property type="match status" value="1"/>
</dbReference>
<dbReference type="GO" id="GO:0071949">
    <property type="term" value="F:FAD binding"/>
    <property type="evidence" value="ECO:0007669"/>
    <property type="project" value="InterPro"/>
</dbReference>
<evidence type="ECO:0000256" key="1">
    <source>
        <dbReference type="ARBA" id="ARBA00022630"/>
    </source>
</evidence>
<dbReference type="Proteomes" id="UP000399805">
    <property type="component" value="Unassembled WGS sequence"/>
</dbReference>
<dbReference type="Gene3D" id="3.50.50.60">
    <property type="entry name" value="FAD/NAD(P)-binding domain"/>
    <property type="match status" value="1"/>
</dbReference>
<dbReference type="SUPFAM" id="SSF51905">
    <property type="entry name" value="FAD/NAD(P)-binding domain"/>
    <property type="match status" value="1"/>
</dbReference>
<dbReference type="PRINTS" id="PR00420">
    <property type="entry name" value="RNGMNOXGNASE"/>
</dbReference>
<dbReference type="RefSeq" id="WP_155546776.1">
    <property type="nucleotide sequence ID" value="NZ_CABVGP010000002.1"/>
</dbReference>
<organism evidence="6 7">
    <name type="scientific">Amycolatopsis camponoti</name>
    <dbReference type="NCBI Taxonomy" id="2606593"/>
    <lineage>
        <taxon>Bacteria</taxon>
        <taxon>Bacillati</taxon>
        <taxon>Actinomycetota</taxon>
        <taxon>Actinomycetes</taxon>
        <taxon>Pseudonocardiales</taxon>
        <taxon>Pseudonocardiaceae</taxon>
        <taxon>Amycolatopsis</taxon>
    </lineage>
</organism>
<gene>
    <name evidence="6" type="ORF">AA23TX_06957</name>
</gene>
<evidence type="ECO:0000313" key="7">
    <source>
        <dbReference type="Proteomes" id="UP000399805"/>
    </source>
</evidence>
<dbReference type="InterPro" id="IPR002938">
    <property type="entry name" value="FAD-bd"/>
</dbReference>
<keyword evidence="7" id="KW-1185">Reference proteome</keyword>
<sequence length="407" mass="43770">MRVVIAGAGLGGLCLAHGLRRAGVDVVVLERHASPDAKPASYGIHLGADGLRALHACLPERSRTQLTETSSTAPDIVRFHDQDLRVLAERDHTHTSANTDPVTRRRAVNRDALRDALLAGLNTANTGRDDVIRWGSAFDRFEYTKDGVLVHAADGHTVAADLLVGADGANSRVRAQRLPGLRRRDLGIVNIAGRVRLTRDLAGTLPAALVDGAVTNIVPARPGWMFLSTWDAGAAERVIVWAWAAHRSTYPDDLGTAGPARLLDLVRDRTGTWAAPVRRIIAETDLATVAAIPLKTMPELPDWQPTAVTLLGDAIHAMTPMAGIGANTALRDADTLRRHLSADTAPVARIAGYEREMRGYANAALALSTRNARGAATTSRLPRSVFRTVLRLAEAVPPVKQRMFPVR</sequence>
<dbReference type="AlphaFoldDB" id="A0A6I8M325"/>
<keyword evidence="1" id="KW-0285">Flavoprotein</keyword>
<evidence type="ECO:0000313" key="6">
    <source>
        <dbReference type="EMBL" id="VVJ21943.1"/>
    </source>
</evidence>
<accession>A0A6I8M325</accession>
<feature type="domain" description="FAD-binding" evidence="5">
    <location>
        <begin position="2"/>
        <end position="365"/>
    </location>
</feature>